<organism evidence="2 3">
    <name type="scientific">Streptomyces monticola</name>
    <dbReference type="NCBI Taxonomy" id="2666263"/>
    <lineage>
        <taxon>Bacteria</taxon>
        <taxon>Bacillati</taxon>
        <taxon>Actinomycetota</taxon>
        <taxon>Actinomycetes</taxon>
        <taxon>Kitasatosporales</taxon>
        <taxon>Streptomycetaceae</taxon>
        <taxon>Streptomyces</taxon>
    </lineage>
</organism>
<name>A0ABW2JD87_9ACTN</name>
<dbReference type="GO" id="GO:0032259">
    <property type="term" value="P:methylation"/>
    <property type="evidence" value="ECO:0007669"/>
    <property type="project" value="UniProtKB-KW"/>
</dbReference>
<comment type="caution">
    <text evidence="2">The sequence shown here is derived from an EMBL/GenBank/DDBJ whole genome shotgun (WGS) entry which is preliminary data.</text>
</comment>
<evidence type="ECO:0000313" key="3">
    <source>
        <dbReference type="Proteomes" id="UP001596523"/>
    </source>
</evidence>
<dbReference type="InterPro" id="IPR029063">
    <property type="entry name" value="SAM-dependent_MTases_sf"/>
</dbReference>
<gene>
    <name evidence="2" type="ORF">ACFQVC_03915</name>
</gene>
<sequence>MGDHQHGHHHDPTHIDWEAMSETLERRAEIYAPLTAQIIERLRAVRPEPRRIVDAGSGPGVISCALAEAFPQAEVVAVDGAGALLERATARAGRMGVGSRLRTCLADLPEGFAEAGEADVIWLGLALHHIGDQRAALAECARHLVPGGALVLLEGGLPARHLPRDIGIGRPGLQARLDAANEEAFTAMRAALPGAKDEVEDWAALLTAAGLTHVGTRTHLLDLPGPVPEQVRAHVVAVTTRLRDVAADQLSPDDLATLDRLLDPSDKESLHHRPDVFLLATQTVHLATKA</sequence>
<evidence type="ECO:0000259" key="1">
    <source>
        <dbReference type="Pfam" id="PF13649"/>
    </source>
</evidence>
<dbReference type="EMBL" id="JBHTCF010000001">
    <property type="protein sequence ID" value="MFC7303361.1"/>
    <property type="molecule type" value="Genomic_DNA"/>
</dbReference>
<dbReference type="InterPro" id="IPR041698">
    <property type="entry name" value="Methyltransf_25"/>
</dbReference>
<dbReference type="Pfam" id="PF13649">
    <property type="entry name" value="Methyltransf_25"/>
    <property type="match status" value="1"/>
</dbReference>
<feature type="domain" description="Methyltransferase" evidence="1">
    <location>
        <begin position="52"/>
        <end position="148"/>
    </location>
</feature>
<keyword evidence="3" id="KW-1185">Reference proteome</keyword>
<proteinExistence type="predicted"/>
<protein>
    <submittedName>
        <fullName evidence="2">Class I SAM-dependent methyltransferase</fullName>
    </submittedName>
</protein>
<keyword evidence="2" id="KW-0808">Transferase</keyword>
<dbReference type="Gene3D" id="3.40.50.150">
    <property type="entry name" value="Vaccinia Virus protein VP39"/>
    <property type="match status" value="1"/>
</dbReference>
<reference evidence="3" key="1">
    <citation type="journal article" date="2019" name="Int. J. Syst. Evol. Microbiol.">
        <title>The Global Catalogue of Microorganisms (GCM) 10K type strain sequencing project: providing services to taxonomists for standard genome sequencing and annotation.</title>
        <authorList>
            <consortium name="The Broad Institute Genomics Platform"/>
            <consortium name="The Broad Institute Genome Sequencing Center for Infectious Disease"/>
            <person name="Wu L."/>
            <person name="Ma J."/>
        </authorList>
    </citation>
    <scope>NUCLEOTIDE SEQUENCE [LARGE SCALE GENOMIC DNA]</scope>
    <source>
        <strain evidence="3">SYNS20</strain>
    </source>
</reference>
<evidence type="ECO:0000313" key="2">
    <source>
        <dbReference type="EMBL" id="MFC7303361.1"/>
    </source>
</evidence>
<dbReference type="PANTHER" id="PTHR43591">
    <property type="entry name" value="METHYLTRANSFERASE"/>
    <property type="match status" value="1"/>
</dbReference>
<dbReference type="RefSeq" id="WP_381826402.1">
    <property type="nucleotide sequence ID" value="NZ_JBHTCF010000001.1"/>
</dbReference>
<dbReference type="Proteomes" id="UP001596523">
    <property type="component" value="Unassembled WGS sequence"/>
</dbReference>
<keyword evidence="2" id="KW-0489">Methyltransferase</keyword>
<dbReference type="SUPFAM" id="SSF53335">
    <property type="entry name" value="S-adenosyl-L-methionine-dependent methyltransferases"/>
    <property type="match status" value="1"/>
</dbReference>
<accession>A0ABW2JD87</accession>
<dbReference type="GO" id="GO:0008168">
    <property type="term" value="F:methyltransferase activity"/>
    <property type="evidence" value="ECO:0007669"/>
    <property type="project" value="UniProtKB-KW"/>
</dbReference>
<dbReference type="CDD" id="cd02440">
    <property type="entry name" value="AdoMet_MTases"/>
    <property type="match status" value="1"/>
</dbReference>